<proteinExistence type="predicted"/>
<dbReference type="Proteomes" id="UP001626550">
    <property type="component" value="Unassembled WGS sequence"/>
</dbReference>
<sequence length="303" mass="33904">MNLELLEGFHQNYPESADGHLERIKKDENSREAGCATYAITLQFNRVGSLIAVGCNDGRIEIWDFITRRIAKILVAHSHPVCSLSWSRNCRQLLSASTDNTVAIWNIVNNESEALFTFPCPVMKVQFNPRNSKQILVCPLRSPPVLINVTTSSHSILDDPDGDPNIVATFDRRGKYIYSGNSKGKVTIQESDSLEVVASFRSNTSLSNASIKSIEFSRRGDYFLLSCADKIIRVYSCLDVLKPGENDVQPIQKLKDLVTGSHWRKCCFSGDGEYVCAGSMKQHSIYLWERISGTLVKILHGQK</sequence>
<dbReference type="InterPro" id="IPR015943">
    <property type="entry name" value="WD40/YVTN_repeat-like_dom_sf"/>
</dbReference>
<protein>
    <submittedName>
        <fullName evidence="6">Retinoblastoma-binding protein 5</fullName>
    </submittedName>
</protein>
<dbReference type="AlphaFoldDB" id="A0ABD2PY22"/>
<dbReference type="PROSITE" id="PS50082">
    <property type="entry name" value="WD_REPEATS_2"/>
    <property type="match status" value="2"/>
</dbReference>
<organism evidence="6 7">
    <name type="scientific">Cichlidogyrus casuarinus</name>
    <dbReference type="NCBI Taxonomy" id="1844966"/>
    <lineage>
        <taxon>Eukaryota</taxon>
        <taxon>Metazoa</taxon>
        <taxon>Spiralia</taxon>
        <taxon>Lophotrochozoa</taxon>
        <taxon>Platyhelminthes</taxon>
        <taxon>Monogenea</taxon>
        <taxon>Monopisthocotylea</taxon>
        <taxon>Dactylogyridea</taxon>
        <taxon>Ancyrocephalidae</taxon>
        <taxon>Cichlidogyrus</taxon>
    </lineage>
</organism>
<feature type="repeat" description="WD" evidence="5">
    <location>
        <begin position="41"/>
        <end position="73"/>
    </location>
</feature>
<evidence type="ECO:0000313" key="7">
    <source>
        <dbReference type="Proteomes" id="UP001626550"/>
    </source>
</evidence>
<dbReference type="Pfam" id="PF00400">
    <property type="entry name" value="WD40"/>
    <property type="match status" value="3"/>
</dbReference>
<keyword evidence="2 5" id="KW-0853">WD repeat</keyword>
<keyword evidence="7" id="KW-1185">Reference proteome</keyword>
<dbReference type="InterPro" id="IPR001680">
    <property type="entry name" value="WD40_rpt"/>
</dbReference>
<dbReference type="Gene3D" id="2.130.10.10">
    <property type="entry name" value="YVTN repeat-like/Quinoprotein amine dehydrogenase"/>
    <property type="match status" value="1"/>
</dbReference>
<dbReference type="EMBL" id="JBJKFK010001750">
    <property type="protein sequence ID" value="KAL3312314.1"/>
    <property type="molecule type" value="Genomic_DNA"/>
</dbReference>
<dbReference type="SUPFAM" id="SSF50978">
    <property type="entry name" value="WD40 repeat-like"/>
    <property type="match status" value="1"/>
</dbReference>
<dbReference type="PROSITE" id="PS50294">
    <property type="entry name" value="WD_REPEATS_REGION"/>
    <property type="match status" value="1"/>
</dbReference>
<evidence type="ECO:0000313" key="6">
    <source>
        <dbReference type="EMBL" id="KAL3312314.1"/>
    </source>
</evidence>
<reference evidence="6 7" key="1">
    <citation type="submission" date="2024-11" db="EMBL/GenBank/DDBJ databases">
        <title>Adaptive evolution of stress response genes in parasites aligns with host niche diversity.</title>
        <authorList>
            <person name="Hahn C."/>
            <person name="Resl P."/>
        </authorList>
    </citation>
    <scope>NUCLEOTIDE SEQUENCE [LARGE SCALE GENOMIC DNA]</scope>
    <source>
        <strain evidence="6">EGGRZ-B1_66</strain>
        <tissue evidence="6">Body</tissue>
    </source>
</reference>
<dbReference type="InterPro" id="IPR037850">
    <property type="entry name" value="RBBP5/Swd1"/>
</dbReference>
<evidence type="ECO:0000256" key="5">
    <source>
        <dbReference type="PROSITE-ProRule" id="PRU00221"/>
    </source>
</evidence>
<gene>
    <name evidence="6" type="primary">RBBP5</name>
    <name evidence="6" type="ORF">Ciccas_009093</name>
</gene>
<evidence type="ECO:0000256" key="3">
    <source>
        <dbReference type="ARBA" id="ARBA00022737"/>
    </source>
</evidence>
<dbReference type="InterPro" id="IPR036322">
    <property type="entry name" value="WD40_repeat_dom_sf"/>
</dbReference>
<dbReference type="PANTHER" id="PTHR44040">
    <property type="entry name" value="RETINOBLASTOMA-BINDING PROTEIN 5"/>
    <property type="match status" value="1"/>
</dbReference>
<name>A0ABD2PY22_9PLAT</name>
<keyword evidence="3" id="KW-0677">Repeat</keyword>
<evidence type="ECO:0000256" key="2">
    <source>
        <dbReference type="ARBA" id="ARBA00022574"/>
    </source>
</evidence>
<feature type="repeat" description="WD" evidence="5">
    <location>
        <begin position="74"/>
        <end position="115"/>
    </location>
</feature>
<dbReference type="SMART" id="SM00320">
    <property type="entry name" value="WD40"/>
    <property type="match status" value="4"/>
</dbReference>
<keyword evidence="4" id="KW-0539">Nucleus</keyword>
<evidence type="ECO:0000256" key="4">
    <source>
        <dbReference type="ARBA" id="ARBA00023242"/>
    </source>
</evidence>
<comment type="subcellular location">
    <subcellularLocation>
        <location evidence="1">Nucleus</location>
    </subcellularLocation>
</comment>
<dbReference type="PANTHER" id="PTHR44040:SF1">
    <property type="entry name" value="RETINOBLASTOMA-BINDING PROTEIN 5"/>
    <property type="match status" value="1"/>
</dbReference>
<dbReference type="GO" id="GO:0005634">
    <property type="term" value="C:nucleus"/>
    <property type="evidence" value="ECO:0007669"/>
    <property type="project" value="UniProtKB-SubCell"/>
</dbReference>
<dbReference type="InterPro" id="IPR019775">
    <property type="entry name" value="WD40_repeat_CS"/>
</dbReference>
<accession>A0ABD2PY22</accession>
<comment type="caution">
    <text evidence="6">The sequence shown here is derived from an EMBL/GenBank/DDBJ whole genome shotgun (WGS) entry which is preliminary data.</text>
</comment>
<dbReference type="PROSITE" id="PS00678">
    <property type="entry name" value="WD_REPEATS_1"/>
    <property type="match status" value="1"/>
</dbReference>
<evidence type="ECO:0000256" key="1">
    <source>
        <dbReference type="ARBA" id="ARBA00004123"/>
    </source>
</evidence>
<feature type="non-terminal residue" evidence="6">
    <location>
        <position position="303"/>
    </location>
</feature>